<protein>
    <submittedName>
        <fullName evidence="1">Extracellular solute-binding protein</fullName>
    </submittedName>
</protein>
<name>A0A6P1THT9_9FIRM</name>
<dbReference type="EMBL" id="CP048000">
    <property type="protein sequence ID" value="QHQ59662.1"/>
    <property type="molecule type" value="Genomic_DNA"/>
</dbReference>
<dbReference type="PROSITE" id="PS51257">
    <property type="entry name" value="PROKAR_LIPOPROTEIN"/>
    <property type="match status" value="1"/>
</dbReference>
<accession>A0A6P1THT9</accession>
<dbReference type="InterPro" id="IPR006059">
    <property type="entry name" value="SBP"/>
</dbReference>
<dbReference type="RefSeq" id="WP_161836443.1">
    <property type="nucleotide sequence ID" value="NZ_CP048000.1"/>
</dbReference>
<dbReference type="CDD" id="cd13585">
    <property type="entry name" value="PBP2_TMBP_like"/>
    <property type="match status" value="1"/>
</dbReference>
<dbReference type="PANTHER" id="PTHR43649">
    <property type="entry name" value="ARABINOSE-BINDING PROTEIN-RELATED"/>
    <property type="match status" value="1"/>
</dbReference>
<organism evidence="1 2">
    <name type="scientific">Anaerocolumna sedimenticola</name>
    <dbReference type="NCBI Taxonomy" id="2696063"/>
    <lineage>
        <taxon>Bacteria</taxon>
        <taxon>Bacillati</taxon>
        <taxon>Bacillota</taxon>
        <taxon>Clostridia</taxon>
        <taxon>Lachnospirales</taxon>
        <taxon>Lachnospiraceae</taxon>
        <taxon>Anaerocolumna</taxon>
    </lineage>
</organism>
<dbReference type="KEGG" id="anr:Ana3638_01665"/>
<evidence type="ECO:0000313" key="1">
    <source>
        <dbReference type="EMBL" id="QHQ59662.1"/>
    </source>
</evidence>
<dbReference type="Proteomes" id="UP000464314">
    <property type="component" value="Chromosome"/>
</dbReference>
<evidence type="ECO:0000313" key="2">
    <source>
        <dbReference type="Proteomes" id="UP000464314"/>
    </source>
</evidence>
<dbReference type="SUPFAM" id="SSF53850">
    <property type="entry name" value="Periplasmic binding protein-like II"/>
    <property type="match status" value="1"/>
</dbReference>
<proteinExistence type="predicted"/>
<keyword evidence="2" id="KW-1185">Reference proteome</keyword>
<reference evidence="1 2" key="1">
    <citation type="submission" date="2020-01" db="EMBL/GenBank/DDBJ databases">
        <title>Genome analysis of Anaerocolumna sp. CBA3638.</title>
        <authorList>
            <person name="Kim J."/>
            <person name="Roh S.W."/>
        </authorList>
    </citation>
    <scope>NUCLEOTIDE SEQUENCE [LARGE SCALE GENOMIC DNA]</scope>
    <source>
        <strain evidence="1 2">CBA3638</strain>
    </source>
</reference>
<gene>
    <name evidence="1" type="ORF">Ana3638_01665</name>
</gene>
<sequence>MSRKIISLILVLVLTIFTFSGCGSKSNTDTASTNEQNTAATVENTAENSTGAEQTASGDTIEIRFAWWGDTARNDVYNAICDRFEEANPGIKVVREPSSWNDYFDKLATQAAGNNAPDVFGMHVQYVSDYAGRGALAEIQSYVDNGIIDTSKMSEAVVNSGKFGDKLYMIPQGVTFTNQLVNATLLEKYGIEVPKYDTDQTWDEFKALGEQLVSKAKDAGEEAYLSSDMSTQFTMFRYMARQAGGDLYTADGKLNFTQETVEQWFTYWKTLRDEGLIPDASSSTEDATAPVEQKFFTKGAVAFTCTPANQLHLYQQQMPDFKLTLARNPVGNDGARGEYLEGAHFAISSASDDAKKEAAAKLINFFVNTQESMELFKMEQGVPANSDMAEYIKTLLDETMTKEIDYVNATIPVAGEGTYAPVGATEINTAFSDAAAGVQFDEVSPADAAKQFMEAAQTVLDSSN</sequence>
<dbReference type="Pfam" id="PF13416">
    <property type="entry name" value="SBP_bac_8"/>
    <property type="match status" value="1"/>
</dbReference>
<dbReference type="PANTHER" id="PTHR43649:SF11">
    <property type="entry name" value="ABC TRANSPORTER SUBSTRATE-BINDING PROTEIN YESO-RELATED"/>
    <property type="match status" value="1"/>
</dbReference>
<dbReference type="Gene3D" id="3.40.190.10">
    <property type="entry name" value="Periplasmic binding protein-like II"/>
    <property type="match status" value="2"/>
</dbReference>
<dbReference type="InterPro" id="IPR050490">
    <property type="entry name" value="Bact_solute-bd_prot1"/>
</dbReference>
<dbReference type="AlphaFoldDB" id="A0A6P1THT9"/>